<dbReference type="PANTHER" id="PTHR18843">
    <property type="entry name" value="TORSIN-1A-INTERACTING PROTEIN"/>
    <property type="match status" value="1"/>
</dbReference>
<dbReference type="GO" id="GO:0001671">
    <property type="term" value="F:ATPase activator activity"/>
    <property type="evidence" value="ECO:0007669"/>
    <property type="project" value="InterPro"/>
</dbReference>
<dbReference type="Gene3D" id="3.40.50.12190">
    <property type="match status" value="1"/>
</dbReference>
<evidence type="ECO:0000256" key="2">
    <source>
        <dbReference type="ARBA" id="ARBA00022692"/>
    </source>
</evidence>
<evidence type="ECO:0008006" key="8">
    <source>
        <dbReference type="Google" id="ProtNLM"/>
    </source>
</evidence>
<evidence type="ECO:0000256" key="1">
    <source>
        <dbReference type="ARBA" id="ARBA00004370"/>
    </source>
</evidence>
<dbReference type="GO" id="GO:0061024">
    <property type="term" value="P:membrane organization"/>
    <property type="evidence" value="ECO:0007669"/>
    <property type="project" value="TreeGrafter"/>
</dbReference>
<dbReference type="EMBL" id="KQ461195">
    <property type="protein sequence ID" value="KPJ06719.1"/>
    <property type="molecule type" value="Genomic_DNA"/>
</dbReference>
<evidence type="ECO:0000256" key="4">
    <source>
        <dbReference type="ARBA" id="ARBA00023136"/>
    </source>
</evidence>
<sequence length="324" mass="37609">MVRYGVQNINDRIPRRERNRVNRSSSIEDDEDIDEVDNIQSRYLHPVEIRNHSSISDEFTDDDERERENSCDSYIEDSFEPSNIDEKESKNNSVFIIGAVFVCIIAITYLLYFHSASNIVRQNQNIYDESKFYSDIGYLGKKYKVNYNSILQIQSVISTTFQKQDVASLIFTYNSDNNNFNRANFNQFMNDVAFNTARYLRNDSNIHNHVIVDSNKLDMKVHSELIERYRNDVTKTGVMLVTDVDEVPSSLAMAFHYYCDEFNPLVKKSAILFTLNMAKCSERKITHSSVEKCLAKKWTIIPKDNIVPLLTRIVNVVIDVTNVI</sequence>
<keyword evidence="3 5" id="KW-1133">Transmembrane helix</keyword>
<gene>
    <name evidence="6" type="ORF">RR48_11766</name>
</gene>
<organism evidence="6 7">
    <name type="scientific">Papilio machaon</name>
    <name type="common">Old World swallowtail butterfly</name>
    <dbReference type="NCBI Taxonomy" id="76193"/>
    <lineage>
        <taxon>Eukaryota</taxon>
        <taxon>Metazoa</taxon>
        <taxon>Ecdysozoa</taxon>
        <taxon>Arthropoda</taxon>
        <taxon>Hexapoda</taxon>
        <taxon>Insecta</taxon>
        <taxon>Pterygota</taxon>
        <taxon>Neoptera</taxon>
        <taxon>Endopterygota</taxon>
        <taxon>Lepidoptera</taxon>
        <taxon>Glossata</taxon>
        <taxon>Ditrysia</taxon>
        <taxon>Papilionoidea</taxon>
        <taxon>Papilionidae</taxon>
        <taxon>Papilioninae</taxon>
        <taxon>Papilio</taxon>
    </lineage>
</organism>
<dbReference type="InterPro" id="IPR008662">
    <property type="entry name" value="TOIP1/2"/>
</dbReference>
<name>A0A194QMZ0_PAPMA</name>
<evidence type="ECO:0000256" key="5">
    <source>
        <dbReference type="SAM" id="Phobius"/>
    </source>
</evidence>
<reference evidence="6 7" key="1">
    <citation type="journal article" date="2015" name="Nat. Commun.">
        <title>Outbred genome sequencing and CRISPR/Cas9 gene editing in butterflies.</title>
        <authorList>
            <person name="Li X."/>
            <person name="Fan D."/>
            <person name="Zhang W."/>
            <person name="Liu G."/>
            <person name="Zhang L."/>
            <person name="Zhao L."/>
            <person name="Fang X."/>
            <person name="Chen L."/>
            <person name="Dong Y."/>
            <person name="Chen Y."/>
            <person name="Ding Y."/>
            <person name="Zhao R."/>
            <person name="Feng M."/>
            <person name="Zhu Y."/>
            <person name="Feng Y."/>
            <person name="Jiang X."/>
            <person name="Zhu D."/>
            <person name="Xiang H."/>
            <person name="Feng X."/>
            <person name="Li S."/>
            <person name="Wang J."/>
            <person name="Zhang G."/>
            <person name="Kronforst M.R."/>
            <person name="Wang W."/>
        </authorList>
    </citation>
    <scope>NUCLEOTIDE SEQUENCE [LARGE SCALE GENOMIC DNA]</scope>
    <source>
        <strain evidence="6">Ya'a_city_454_Pm</strain>
        <tissue evidence="6">Whole body</tissue>
    </source>
</reference>
<keyword evidence="4 5" id="KW-0472">Membrane</keyword>
<keyword evidence="2 5" id="KW-0812">Transmembrane</keyword>
<evidence type="ECO:0000313" key="7">
    <source>
        <dbReference type="Proteomes" id="UP000053240"/>
    </source>
</evidence>
<proteinExistence type="predicted"/>
<dbReference type="InParanoid" id="A0A194QMZ0"/>
<dbReference type="KEGG" id="pmac:106719609"/>
<dbReference type="Proteomes" id="UP000053240">
    <property type="component" value="Unassembled WGS sequence"/>
</dbReference>
<keyword evidence="7" id="KW-1185">Reference proteome</keyword>
<feature type="transmembrane region" description="Helical" evidence="5">
    <location>
        <begin position="94"/>
        <end position="113"/>
    </location>
</feature>
<evidence type="ECO:0000256" key="3">
    <source>
        <dbReference type="ARBA" id="ARBA00022989"/>
    </source>
</evidence>
<evidence type="ECO:0000313" key="6">
    <source>
        <dbReference type="EMBL" id="KPJ06719.1"/>
    </source>
</evidence>
<dbReference type="GO" id="GO:0016020">
    <property type="term" value="C:membrane"/>
    <property type="evidence" value="ECO:0007669"/>
    <property type="project" value="UniProtKB-SubCell"/>
</dbReference>
<dbReference type="AlphaFoldDB" id="A0A194QMZ0"/>
<dbReference type="OrthoDB" id="6258998at2759"/>
<dbReference type="PANTHER" id="PTHR18843:SF7">
    <property type="entry name" value="LAMINA-ASSOCIATED POLYPEPTIDE 1B ISOFORM 1-RELATED"/>
    <property type="match status" value="1"/>
</dbReference>
<dbReference type="STRING" id="76193.A0A194QMZ0"/>
<accession>A0A194QMZ0</accession>
<protein>
    <recommendedName>
        <fullName evidence="8">Torsin-1A-interacting protein 1</fullName>
    </recommendedName>
</protein>
<dbReference type="InterPro" id="IPR038599">
    <property type="entry name" value="LAP1C-like_C_sf"/>
</dbReference>
<comment type="subcellular location">
    <subcellularLocation>
        <location evidence="1">Membrane</location>
    </subcellularLocation>
</comment>